<keyword evidence="1" id="KW-0418">Kinase</keyword>
<keyword evidence="3" id="KW-0067">ATP-binding</keyword>
<dbReference type="AlphaFoldDB" id="A0A9Y2IB11"/>
<dbReference type="Pfam" id="PF13581">
    <property type="entry name" value="HATPase_c_2"/>
    <property type="match status" value="1"/>
</dbReference>
<keyword evidence="4" id="KW-1185">Reference proteome</keyword>
<dbReference type="InterPro" id="IPR003594">
    <property type="entry name" value="HATPase_dom"/>
</dbReference>
<dbReference type="RefSeq" id="WP_285967525.1">
    <property type="nucleotide sequence ID" value="NZ_CP127294.1"/>
</dbReference>
<evidence type="ECO:0000313" key="3">
    <source>
        <dbReference type="EMBL" id="WIX76777.1"/>
    </source>
</evidence>
<dbReference type="GO" id="GO:0004674">
    <property type="term" value="F:protein serine/threonine kinase activity"/>
    <property type="evidence" value="ECO:0007669"/>
    <property type="project" value="UniProtKB-KW"/>
</dbReference>
<reference evidence="3 4" key="1">
    <citation type="submission" date="2023-06" db="EMBL/GenBank/DDBJ databases">
        <authorList>
            <person name="Oyuntsetseg B."/>
            <person name="Kim S.B."/>
        </authorList>
    </citation>
    <scope>NUCLEOTIDE SEQUENCE [LARGE SCALE GENOMIC DNA]</scope>
    <source>
        <strain evidence="3 4">2-15</strain>
    </source>
</reference>
<dbReference type="Gene3D" id="3.30.565.10">
    <property type="entry name" value="Histidine kinase-like ATPase, C-terminal domain"/>
    <property type="match status" value="1"/>
</dbReference>
<protein>
    <submittedName>
        <fullName evidence="3">ATP-binding protein</fullName>
        <ecNumber evidence="3">2.7.13.3</ecNumber>
    </submittedName>
</protein>
<dbReference type="PANTHER" id="PTHR35526">
    <property type="entry name" value="ANTI-SIGMA-F FACTOR RSBW-RELATED"/>
    <property type="match status" value="1"/>
</dbReference>
<keyword evidence="3" id="KW-0808">Transferase</keyword>
<name>A0A9Y2IB11_9PSEU</name>
<dbReference type="SUPFAM" id="SSF55874">
    <property type="entry name" value="ATPase domain of HSP90 chaperone/DNA topoisomerase II/histidine kinase"/>
    <property type="match status" value="1"/>
</dbReference>
<evidence type="ECO:0000259" key="2">
    <source>
        <dbReference type="Pfam" id="PF13581"/>
    </source>
</evidence>
<dbReference type="InterPro" id="IPR036890">
    <property type="entry name" value="HATPase_C_sf"/>
</dbReference>
<accession>A0A9Y2IB11</accession>
<organism evidence="3 4">
    <name type="scientific">Amycolatopsis carbonis</name>
    <dbReference type="NCBI Taxonomy" id="715471"/>
    <lineage>
        <taxon>Bacteria</taxon>
        <taxon>Bacillati</taxon>
        <taxon>Actinomycetota</taxon>
        <taxon>Actinomycetes</taxon>
        <taxon>Pseudonocardiales</taxon>
        <taxon>Pseudonocardiaceae</taxon>
        <taxon>Amycolatopsis</taxon>
    </lineage>
</organism>
<dbReference type="CDD" id="cd16936">
    <property type="entry name" value="HATPase_RsbW-like"/>
    <property type="match status" value="1"/>
</dbReference>
<keyword evidence="1" id="KW-0723">Serine/threonine-protein kinase</keyword>
<evidence type="ECO:0000256" key="1">
    <source>
        <dbReference type="ARBA" id="ARBA00022527"/>
    </source>
</evidence>
<dbReference type="PANTHER" id="PTHR35526:SF3">
    <property type="entry name" value="ANTI-SIGMA-F FACTOR RSBW"/>
    <property type="match status" value="1"/>
</dbReference>
<gene>
    <name evidence="3" type="ORF">QRX50_35865</name>
</gene>
<dbReference type="GO" id="GO:0004673">
    <property type="term" value="F:protein histidine kinase activity"/>
    <property type="evidence" value="ECO:0007669"/>
    <property type="project" value="UniProtKB-EC"/>
</dbReference>
<feature type="domain" description="Histidine kinase/HSP90-like ATPase" evidence="2">
    <location>
        <begin position="37"/>
        <end position="151"/>
    </location>
</feature>
<proteinExistence type="predicted"/>
<dbReference type="InterPro" id="IPR050267">
    <property type="entry name" value="Anti-sigma-factor_SerPK"/>
</dbReference>
<dbReference type="KEGG" id="acab:QRX50_35865"/>
<dbReference type="Proteomes" id="UP001236014">
    <property type="component" value="Chromosome"/>
</dbReference>
<dbReference type="EMBL" id="CP127294">
    <property type="protein sequence ID" value="WIX76777.1"/>
    <property type="molecule type" value="Genomic_DNA"/>
</dbReference>
<sequence>MHHHKIADQRKPTNRRAMGSACDAAVVSAPALHLRHPARLQDASILRHALATWARACDLPDTLIADLQLAVYEALVNAAEHAYSDGTAGTLDLHGHHDGHTVRVTVTDRGQWRPPPASQPLRGRGLPLIRLLSDQAEVTPTNQGTVVTMTWHLAPHHPAS</sequence>
<keyword evidence="3" id="KW-0547">Nucleotide-binding</keyword>
<evidence type="ECO:0000313" key="4">
    <source>
        <dbReference type="Proteomes" id="UP001236014"/>
    </source>
</evidence>
<dbReference type="GO" id="GO:0005524">
    <property type="term" value="F:ATP binding"/>
    <property type="evidence" value="ECO:0007669"/>
    <property type="project" value="UniProtKB-KW"/>
</dbReference>
<dbReference type="EC" id="2.7.13.3" evidence="3"/>